<keyword evidence="2 8" id="KW-0813">Transport</keyword>
<dbReference type="AlphaFoldDB" id="A0A4R5U6A0"/>
<evidence type="ECO:0000259" key="11">
    <source>
        <dbReference type="Pfam" id="PF00593"/>
    </source>
</evidence>
<feature type="chain" id="PRO_5020194443" evidence="10">
    <location>
        <begin position="22"/>
        <end position="949"/>
    </location>
</feature>
<evidence type="ECO:0000313" key="14">
    <source>
        <dbReference type="Proteomes" id="UP000295543"/>
    </source>
</evidence>
<dbReference type="PANTHER" id="PTHR47234:SF2">
    <property type="entry name" value="TONB-DEPENDENT RECEPTOR"/>
    <property type="match status" value="1"/>
</dbReference>
<evidence type="ECO:0000256" key="8">
    <source>
        <dbReference type="PROSITE-ProRule" id="PRU01360"/>
    </source>
</evidence>
<dbReference type="InterPro" id="IPR039426">
    <property type="entry name" value="TonB-dep_rcpt-like"/>
</dbReference>
<keyword evidence="5 9" id="KW-0798">TonB box</keyword>
<evidence type="ECO:0000256" key="1">
    <source>
        <dbReference type="ARBA" id="ARBA00004571"/>
    </source>
</evidence>
<evidence type="ECO:0000256" key="9">
    <source>
        <dbReference type="RuleBase" id="RU003357"/>
    </source>
</evidence>
<reference evidence="13 14" key="1">
    <citation type="submission" date="2019-03" db="EMBL/GenBank/DDBJ databases">
        <title>Luteimonas zhaokaii sp.nov., isolated from the rectal contents of Plateau pika in Yushu, Qinghai Province, China.</title>
        <authorList>
            <person name="Zhang G."/>
        </authorList>
    </citation>
    <scope>NUCLEOTIDE SEQUENCE [LARGE SCALE GENOMIC DNA]</scope>
    <source>
        <strain evidence="13 14">THG-MD21</strain>
    </source>
</reference>
<organism evidence="13 14">
    <name type="scientific">Luteimonas terrae</name>
    <dbReference type="NCBI Taxonomy" id="1530191"/>
    <lineage>
        <taxon>Bacteria</taxon>
        <taxon>Pseudomonadati</taxon>
        <taxon>Pseudomonadota</taxon>
        <taxon>Gammaproteobacteria</taxon>
        <taxon>Lysobacterales</taxon>
        <taxon>Lysobacteraceae</taxon>
        <taxon>Luteimonas</taxon>
    </lineage>
</organism>
<keyword evidence="3 8" id="KW-1134">Transmembrane beta strand</keyword>
<dbReference type="Proteomes" id="UP000295543">
    <property type="component" value="Unassembled WGS sequence"/>
</dbReference>
<dbReference type="Gene3D" id="2.170.130.10">
    <property type="entry name" value="TonB-dependent receptor, plug domain"/>
    <property type="match status" value="1"/>
</dbReference>
<keyword evidence="14" id="KW-1185">Reference proteome</keyword>
<dbReference type="OrthoDB" id="6276154at2"/>
<dbReference type="EMBL" id="SMTG01000006">
    <property type="protein sequence ID" value="TDK29588.1"/>
    <property type="molecule type" value="Genomic_DNA"/>
</dbReference>
<keyword evidence="13" id="KW-0675">Receptor</keyword>
<comment type="similarity">
    <text evidence="8 9">Belongs to the TonB-dependent receptor family.</text>
</comment>
<evidence type="ECO:0000256" key="5">
    <source>
        <dbReference type="ARBA" id="ARBA00023077"/>
    </source>
</evidence>
<name>A0A4R5U6A0_9GAMM</name>
<proteinExistence type="inferred from homology"/>
<evidence type="ECO:0000256" key="3">
    <source>
        <dbReference type="ARBA" id="ARBA00022452"/>
    </source>
</evidence>
<keyword evidence="6 8" id="KW-0472">Membrane</keyword>
<dbReference type="GO" id="GO:0009279">
    <property type="term" value="C:cell outer membrane"/>
    <property type="evidence" value="ECO:0007669"/>
    <property type="project" value="UniProtKB-SubCell"/>
</dbReference>
<keyword evidence="10" id="KW-0732">Signal</keyword>
<evidence type="ECO:0000256" key="6">
    <source>
        <dbReference type="ARBA" id="ARBA00023136"/>
    </source>
</evidence>
<feature type="domain" description="TonB-dependent receptor plug" evidence="12">
    <location>
        <begin position="48"/>
        <end position="160"/>
    </location>
</feature>
<evidence type="ECO:0000259" key="12">
    <source>
        <dbReference type="Pfam" id="PF07715"/>
    </source>
</evidence>
<feature type="signal peptide" evidence="10">
    <location>
        <begin position="1"/>
        <end position="21"/>
    </location>
</feature>
<evidence type="ECO:0000256" key="4">
    <source>
        <dbReference type="ARBA" id="ARBA00022692"/>
    </source>
</evidence>
<evidence type="ECO:0000313" key="13">
    <source>
        <dbReference type="EMBL" id="TDK29588.1"/>
    </source>
</evidence>
<comment type="subcellular location">
    <subcellularLocation>
        <location evidence="1 8">Cell outer membrane</location>
        <topology evidence="1 8">Multi-pass membrane protein</topology>
    </subcellularLocation>
</comment>
<comment type="caution">
    <text evidence="13">The sequence shown here is derived from an EMBL/GenBank/DDBJ whole genome shotgun (WGS) entry which is preliminary data.</text>
</comment>
<gene>
    <name evidence="13" type="ORF">E2F49_14090</name>
</gene>
<dbReference type="PROSITE" id="PS52016">
    <property type="entry name" value="TONB_DEPENDENT_REC_3"/>
    <property type="match status" value="1"/>
</dbReference>
<dbReference type="Gene3D" id="2.40.170.20">
    <property type="entry name" value="TonB-dependent receptor, beta-barrel domain"/>
    <property type="match status" value="1"/>
</dbReference>
<dbReference type="Pfam" id="PF00593">
    <property type="entry name" value="TonB_dep_Rec_b-barrel"/>
    <property type="match status" value="1"/>
</dbReference>
<keyword evidence="7 8" id="KW-0998">Cell outer membrane</keyword>
<evidence type="ECO:0000256" key="10">
    <source>
        <dbReference type="SAM" id="SignalP"/>
    </source>
</evidence>
<dbReference type="PANTHER" id="PTHR47234">
    <property type="match status" value="1"/>
</dbReference>
<sequence length="949" mass="103311">MRKGLLPAAILAAVAPAITFAQESSASGTTELDRIQVTGSRIRKVDVENAQPIQTISRTEIENQGFQSVGDILQNIAATGSPALSRSSPLSSGESPGGTYVDLRNLGPERTLVLLNGRRLGVNNDGLQDLATIPSSAVERIEVLKDGASSLYGSDAIAGVINVITRRNFDGAEMNAYVGQYGEGDGQTQSFDFTIGSTGERSSIIFGAQYDKEEPVWAKDRFWSIDTYPGQPAYSYTVVGQVGNIRNPANPAQWLVLNPGGDPTNLDDYRPQVGGANGDTSNAAEQMMVRTGMERTSIYTSADFDLTDNVRFRADGSFNRRETDVQVAGYPYQSAAVDVQTPISADSYFNPTGEALDFRRRGWEVPRTTQRRLDTYRFSGVFEGSFEVGEKFFDWDAGYLFTRGDATIRGRGDFNKLAVAQAVGPSFLNSDGVVQCGSAANPIPLADCTPWAPQLSEGPNSLSNEDIQRRFFLMENATSETTTHNYFANLSGTIATLPAGDLAFAAGLENRRVNGRYSPDAFAQTGNSTNLAAQETSGGYSVNEGYIELDIPLLADVPGAQELALNVASRYSDYDVFGDTTNSKASFRWRPIDDVLVRGTWAEGFRAPAVSDLYGGTGQTFDWYADPCDTVSGSAANNPAVYARCAADIAGYANFTYPDDEDGNVGFQQTGQGGTLAYAGQTGTPFLSGSNPDLTPETSVSRSLGIVYSPNFVQGLGVSLDWWKTRIDNVVTSFTASGILADCYIYGIDSQCGYFTRDENGVVNTLTRTGRNAGYWEVEGYDFEVNYALPETSVGNFAVNWATTYYSDFGVKSDNTENTVVSPQVSFGSTFRMRSVASLNWDLGDFGATWTARYFSSIKEECYFSTMCNNPDYVDFQGNEFPINKTGSNTFNDVQVRWRAPWNATISVGVNNVFDRVGPVLYTQPNSGFSYYGGFDIGRFTYMKYQQRF</sequence>
<dbReference type="InterPro" id="IPR012910">
    <property type="entry name" value="Plug_dom"/>
</dbReference>
<dbReference type="InterPro" id="IPR036942">
    <property type="entry name" value="Beta-barrel_TonB_sf"/>
</dbReference>
<feature type="domain" description="TonB-dependent receptor-like beta-barrel" evidence="11">
    <location>
        <begin position="360"/>
        <end position="913"/>
    </location>
</feature>
<dbReference type="SUPFAM" id="SSF56935">
    <property type="entry name" value="Porins"/>
    <property type="match status" value="1"/>
</dbReference>
<dbReference type="Pfam" id="PF07715">
    <property type="entry name" value="Plug"/>
    <property type="match status" value="1"/>
</dbReference>
<accession>A0A4R5U6A0</accession>
<evidence type="ECO:0000256" key="2">
    <source>
        <dbReference type="ARBA" id="ARBA00022448"/>
    </source>
</evidence>
<dbReference type="InterPro" id="IPR000531">
    <property type="entry name" value="Beta-barrel_TonB"/>
</dbReference>
<evidence type="ECO:0000256" key="7">
    <source>
        <dbReference type="ARBA" id="ARBA00023237"/>
    </source>
</evidence>
<protein>
    <submittedName>
        <fullName evidence="13">TonB-dependent receptor</fullName>
    </submittedName>
</protein>
<keyword evidence="4 8" id="KW-0812">Transmembrane</keyword>
<dbReference type="InterPro" id="IPR037066">
    <property type="entry name" value="Plug_dom_sf"/>
</dbReference>